<evidence type="ECO:0000256" key="5">
    <source>
        <dbReference type="SAM" id="Phobius"/>
    </source>
</evidence>
<keyword evidence="3 5" id="KW-1133">Transmembrane helix</keyword>
<dbReference type="InterPro" id="IPR005178">
    <property type="entry name" value="Ostalpha/TMEM184C"/>
</dbReference>
<accession>A0A8T2MXG9</accession>
<feature type="transmembrane region" description="Helical" evidence="5">
    <location>
        <begin position="109"/>
        <end position="134"/>
    </location>
</feature>
<evidence type="ECO:0000256" key="2">
    <source>
        <dbReference type="ARBA" id="ARBA00022692"/>
    </source>
</evidence>
<gene>
    <name evidence="6" type="ORF">JZ751_014991</name>
</gene>
<protein>
    <submittedName>
        <fullName evidence="6">Uncharacterized protein</fullName>
    </submittedName>
</protein>
<organism evidence="6 7">
    <name type="scientific">Albula glossodonta</name>
    <name type="common">roundjaw bonefish</name>
    <dbReference type="NCBI Taxonomy" id="121402"/>
    <lineage>
        <taxon>Eukaryota</taxon>
        <taxon>Metazoa</taxon>
        <taxon>Chordata</taxon>
        <taxon>Craniata</taxon>
        <taxon>Vertebrata</taxon>
        <taxon>Euteleostomi</taxon>
        <taxon>Actinopterygii</taxon>
        <taxon>Neopterygii</taxon>
        <taxon>Teleostei</taxon>
        <taxon>Albuliformes</taxon>
        <taxon>Albulidae</taxon>
        <taxon>Albula</taxon>
    </lineage>
</organism>
<feature type="transmembrane region" description="Helical" evidence="5">
    <location>
        <begin position="28"/>
        <end position="49"/>
    </location>
</feature>
<evidence type="ECO:0000313" key="6">
    <source>
        <dbReference type="EMBL" id="KAG9332393.1"/>
    </source>
</evidence>
<evidence type="ECO:0000256" key="4">
    <source>
        <dbReference type="ARBA" id="ARBA00023136"/>
    </source>
</evidence>
<dbReference type="AlphaFoldDB" id="A0A8T2MXG9"/>
<evidence type="ECO:0000313" key="7">
    <source>
        <dbReference type="Proteomes" id="UP000824540"/>
    </source>
</evidence>
<proteinExistence type="predicted"/>
<keyword evidence="2 5" id="KW-0812">Transmembrane</keyword>
<evidence type="ECO:0000256" key="1">
    <source>
        <dbReference type="ARBA" id="ARBA00004141"/>
    </source>
</evidence>
<keyword evidence="4 5" id="KW-0472">Membrane</keyword>
<keyword evidence="7" id="KW-1185">Reference proteome</keyword>
<dbReference type="OrthoDB" id="5832279at2759"/>
<dbReference type="GO" id="GO:0016020">
    <property type="term" value="C:membrane"/>
    <property type="evidence" value="ECO:0007669"/>
    <property type="project" value="UniProtKB-SubCell"/>
</dbReference>
<evidence type="ECO:0000256" key="3">
    <source>
        <dbReference type="ARBA" id="ARBA00022989"/>
    </source>
</evidence>
<dbReference type="Proteomes" id="UP000824540">
    <property type="component" value="Unassembled WGS sequence"/>
</dbReference>
<comment type="caution">
    <text evidence="6">The sequence shown here is derived from an EMBL/GenBank/DDBJ whole genome shotgun (WGS) entry which is preliminary data.</text>
</comment>
<dbReference type="PANTHER" id="PTHR23423">
    <property type="entry name" value="ORGANIC SOLUTE TRANSPORTER-RELATED"/>
    <property type="match status" value="1"/>
</dbReference>
<comment type="subcellular location">
    <subcellularLocation>
        <location evidence="1">Membrane</location>
        <topology evidence="1">Multi-pass membrane protein</topology>
    </subcellularLocation>
</comment>
<dbReference type="Pfam" id="PF03619">
    <property type="entry name" value="Solute_trans_a"/>
    <property type="match status" value="1"/>
</dbReference>
<dbReference type="EMBL" id="JAFBMS010000238">
    <property type="protein sequence ID" value="KAG9332393.1"/>
    <property type="molecule type" value="Genomic_DNA"/>
</dbReference>
<sequence>MNNLVNISHPSCFERPPLALDIIVHLDMFGIILYTVLTLMATVSMLVYIEECAYIYRKVKTPKKTAIVYFAIVVYKFLVLMLEECGGDEEFLKRCGKQKLRISTGPRTLFLLKLGCFQFAVLKMVFTILSIILWTNDNYNVADVSTA</sequence>
<name>A0A8T2MXG9_9TELE</name>
<reference evidence="6" key="1">
    <citation type="thesis" date="2021" institute="BYU ScholarsArchive" country="Provo, UT, USA">
        <title>Applications of and Algorithms for Genome Assembly and Genomic Analyses with an Emphasis on Marine Teleosts.</title>
        <authorList>
            <person name="Pickett B.D."/>
        </authorList>
    </citation>
    <scope>NUCLEOTIDE SEQUENCE</scope>
    <source>
        <strain evidence="6">HI-2016</strain>
    </source>
</reference>